<sequence length="169" mass="18971">QLVEETSKVIFKNEQTSEYLFYYITFKATPPGIISTIDMTTPVRQAASYVINLYNPLTAQVSFSTASTLSDILLPPNFTVPPQSEGCFTFDYLPLKSGDVTGRLTLSSSDLGFYQYDLNLSATPAGPENQVHFRTYLGSTQSQTCRFNNFCKSRVEYACKVRHSCLHIF</sequence>
<dbReference type="GO" id="GO:1904158">
    <property type="term" value="P:axonemal central apparatus assembly"/>
    <property type="evidence" value="ECO:0007669"/>
    <property type="project" value="TreeGrafter"/>
</dbReference>
<evidence type="ECO:0000313" key="1">
    <source>
        <dbReference type="EMBL" id="CAB4009625.1"/>
    </source>
</evidence>
<reference evidence="1" key="1">
    <citation type="submission" date="2020-04" db="EMBL/GenBank/DDBJ databases">
        <authorList>
            <person name="Alioto T."/>
            <person name="Alioto T."/>
            <person name="Gomez Garrido J."/>
        </authorList>
    </citation>
    <scope>NUCLEOTIDE SEQUENCE</scope>
    <source>
        <strain evidence="1">A484AB</strain>
    </source>
</reference>
<accession>A0A7D9EHK0</accession>
<dbReference type="EMBL" id="CACRXK020006518">
    <property type="protein sequence ID" value="CAB4009625.1"/>
    <property type="molecule type" value="Genomic_DNA"/>
</dbReference>
<gene>
    <name evidence="1" type="ORF">PACLA_8A031768</name>
</gene>
<organism evidence="1 2">
    <name type="scientific">Paramuricea clavata</name>
    <name type="common">Red gorgonian</name>
    <name type="synonym">Violescent sea-whip</name>
    <dbReference type="NCBI Taxonomy" id="317549"/>
    <lineage>
        <taxon>Eukaryota</taxon>
        <taxon>Metazoa</taxon>
        <taxon>Cnidaria</taxon>
        <taxon>Anthozoa</taxon>
        <taxon>Octocorallia</taxon>
        <taxon>Malacalcyonacea</taxon>
        <taxon>Plexauridae</taxon>
        <taxon>Paramuricea</taxon>
    </lineage>
</organism>
<keyword evidence="2" id="KW-1185">Reference proteome</keyword>
<dbReference type="Proteomes" id="UP001152795">
    <property type="component" value="Unassembled WGS sequence"/>
</dbReference>
<dbReference type="PANTHER" id="PTHR23053">
    <property type="entry name" value="DLEC1 DELETED IN LUNG AND ESOPHAGEAL CANCER 1"/>
    <property type="match status" value="1"/>
</dbReference>
<dbReference type="OrthoDB" id="442692at2759"/>
<dbReference type="GO" id="GO:0003341">
    <property type="term" value="P:cilium movement"/>
    <property type="evidence" value="ECO:0007669"/>
    <property type="project" value="TreeGrafter"/>
</dbReference>
<comment type="caution">
    <text evidence="1">The sequence shown here is derived from an EMBL/GenBank/DDBJ whole genome shotgun (WGS) entry which is preliminary data.</text>
</comment>
<dbReference type="GO" id="GO:0005930">
    <property type="term" value="C:axoneme"/>
    <property type="evidence" value="ECO:0007669"/>
    <property type="project" value="TreeGrafter"/>
</dbReference>
<protein>
    <submittedName>
        <fullName evidence="1">Uncharacterized protein</fullName>
    </submittedName>
</protein>
<dbReference type="InterPro" id="IPR033305">
    <property type="entry name" value="Hydin-like"/>
</dbReference>
<proteinExistence type="predicted"/>
<dbReference type="AlphaFoldDB" id="A0A7D9EHK0"/>
<evidence type="ECO:0000313" key="2">
    <source>
        <dbReference type="Proteomes" id="UP001152795"/>
    </source>
</evidence>
<name>A0A7D9EHK0_PARCT</name>
<dbReference type="PANTHER" id="PTHR23053:SF0">
    <property type="entry name" value="HYDROCEPHALUS-INDUCING PROTEIN HOMOLOG"/>
    <property type="match status" value="1"/>
</dbReference>
<feature type="non-terminal residue" evidence="1">
    <location>
        <position position="1"/>
    </location>
</feature>